<evidence type="ECO:0000256" key="1">
    <source>
        <dbReference type="SAM" id="SignalP"/>
    </source>
</evidence>
<dbReference type="OrthoDB" id="6118231at2759"/>
<feature type="chain" id="PRO_5005521769" evidence="1">
    <location>
        <begin position="17"/>
        <end position="122"/>
    </location>
</feature>
<dbReference type="EMBL" id="GDHF01017907">
    <property type="protein sequence ID" value="JAI34407.1"/>
    <property type="molecule type" value="Transcribed_RNA"/>
</dbReference>
<sequence>HVRFFFFLIGVVTAYAIIAELTTVKTGAHIRLCITNWACNALLNFLQKNLLKAGNMLDRSNSDPTFMERMTTGEKAWVYEYDTFINQQSSEWRPKDAPKPIKSEGNAHCFLRYSFFAKELVY</sequence>
<dbReference type="AlphaFoldDB" id="A0A0K8V652"/>
<name>A0A0K8V652_BACLA</name>
<gene>
    <name evidence="2" type="ORF">c0_g1_i1</name>
</gene>
<protein>
    <submittedName>
        <fullName evidence="2">Uncharacterized protein</fullName>
    </submittedName>
</protein>
<evidence type="ECO:0000313" key="2">
    <source>
        <dbReference type="EMBL" id="JAI34407.1"/>
    </source>
</evidence>
<feature type="signal peptide" evidence="1">
    <location>
        <begin position="1"/>
        <end position="16"/>
    </location>
</feature>
<proteinExistence type="predicted"/>
<feature type="non-terminal residue" evidence="2">
    <location>
        <position position="1"/>
    </location>
</feature>
<keyword evidence="1" id="KW-0732">Signal</keyword>
<reference evidence="2" key="1">
    <citation type="submission" date="2015-06" db="EMBL/GenBank/DDBJ databases">
        <authorList>
            <person name="Hoefler B.C."/>
            <person name="Straight P.D."/>
        </authorList>
    </citation>
    <scope>NUCLEOTIDE SEQUENCE</scope>
</reference>
<organism evidence="2">
    <name type="scientific">Bactrocera latifrons</name>
    <name type="common">Malaysian fruit fly</name>
    <name type="synonym">Chaetodacus latifrons</name>
    <dbReference type="NCBI Taxonomy" id="174628"/>
    <lineage>
        <taxon>Eukaryota</taxon>
        <taxon>Metazoa</taxon>
        <taxon>Ecdysozoa</taxon>
        <taxon>Arthropoda</taxon>
        <taxon>Hexapoda</taxon>
        <taxon>Insecta</taxon>
        <taxon>Pterygota</taxon>
        <taxon>Neoptera</taxon>
        <taxon>Endopterygota</taxon>
        <taxon>Diptera</taxon>
        <taxon>Brachycera</taxon>
        <taxon>Muscomorpha</taxon>
        <taxon>Tephritoidea</taxon>
        <taxon>Tephritidae</taxon>
        <taxon>Bactrocera</taxon>
        <taxon>Bactrocera</taxon>
    </lineage>
</organism>
<accession>A0A0K8V652</accession>